<gene>
    <name evidence="7" type="ORF">GCM10022381_28620</name>
</gene>
<comment type="cofactor">
    <cofactor evidence="1">
        <name>pyridoxal 5'-phosphate</name>
        <dbReference type="ChEBI" id="CHEBI:597326"/>
    </cofactor>
</comment>
<dbReference type="Gene3D" id="3.90.1150.10">
    <property type="entry name" value="Aspartate Aminotransferase, domain 1"/>
    <property type="match status" value="1"/>
</dbReference>
<dbReference type="Pfam" id="PF00155">
    <property type="entry name" value="Aminotran_1_2"/>
    <property type="match status" value="1"/>
</dbReference>
<dbReference type="SUPFAM" id="SSF53383">
    <property type="entry name" value="PLP-dependent transferases"/>
    <property type="match status" value="1"/>
</dbReference>
<dbReference type="InterPro" id="IPR015422">
    <property type="entry name" value="PyrdxlP-dep_Trfase_small"/>
</dbReference>
<evidence type="ECO:0000256" key="3">
    <source>
        <dbReference type="ARBA" id="ARBA00022898"/>
    </source>
</evidence>
<dbReference type="Proteomes" id="UP001501803">
    <property type="component" value="Unassembled WGS sequence"/>
</dbReference>
<dbReference type="GO" id="GO:0008483">
    <property type="term" value="F:transaminase activity"/>
    <property type="evidence" value="ECO:0007669"/>
    <property type="project" value="UniProtKB-KW"/>
</dbReference>
<evidence type="ECO:0000256" key="5">
    <source>
        <dbReference type="ARBA" id="ARBA00037974"/>
    </source>
</evidence>
<proteinExistence type="inferred from homology"/>
<evidence type="ECO:0000313" key="7">
    <source>
        <dbReference type="EMBL" id="GAA3884717.1"/>
    </source>
</evidence>
<evidence type="ECO:0000313" key="8">
    <source>
        <dbReference type="Proteomes" id="UP001501803"/>
    </source>
</evidence>
<dbReference type="PANTHER" id="PTHR43525">
    <property type="entry name" value="PROTEIN MALY"/>
    <property type="match status" value="1"/>
</dbReference>
<dbReference type="InterPro" id="IPR015424">
    <property type="entry name" value="PyrdxlP-dep_Trfase"/>
</dbReference>
<keyword evidence="8" id="KW-1185">Reference proteome</keyword>
<dbReference type="EC" id="4.4.1.13" evidence="2"/>
<accession>A0ABP7KQD9</accession>
<protein>
    <recommendedName>
        <fullName evidence="2">cysteine-S-conjugate beta-lyase</fullName>
        <ecNumber evidence="2">4.4.1.13</ecNumber>
    </recommendedName>
</protein>
<organism evidence="7 8">
    <name type="scientific">Leifsonia kafniensis</name>
    <dbReference type="NCBI Taxonomy" id="475957"/>
    <lineage>
        <taxon>Bacteria</taxon>
        <taxon>Bacillati</taxon>
        <taxon>Actinomycetota</taxon>
        <taxon>Actinomycetes</taxon>
        <taxon>Micrococcales</taxon>
        <taxon>Microbacteriaceae</taxon>
        <taxon>Leifsonia</taxon>
    </lineage>
</organism>
<dbReference type="CDD" id="cd00609">
    <property type="entry name" value="AAT_like"/>
    <property type="match status" value="1"/>
</dbReference>
<reference evidence="8" key="1">
    <citation type="journal article" date="2019" name="Int. J. Syst. Evol. Microbiol.">
        <title>The Global Catalogue of Microorganisms (GCM) 10K type strain sequencing project: providing services to taxonomists for standard genome sequencing and annotation.</title>
        <authorList>
            <consortium name="The Broad Institute Genomics Platform"/>
            <consortium name="The Broad Institute Genome Sequencing Center for Infectious Disease"/>
            <person name="Wu L."/>
            <person name="Ma J."/>
        </authorList>
    </citation>
    <scope>NUCLEOTIDE SEQUENCE [LARGE SCALE GENOMIC DNA]</scope>
    <source>
        <strain evidence="8">JCM 17021</strain>
    </source>
</reference>
<dbReference type="InterPro" id="IPR004839">
    <property type="entry name" value="Aminotransferase_I/II_large"/>
</dbReference>
<comment type="similarity">
    <text evidence="5">Belongs to the class-II pyridoxal-phosphate-dependent aminotransferase family. MalY/PatB cystathionine beta-lyase subfamily.</text>
</comment>
<dbReference type="Gene3D" id="3.40.640.10">
    <property type="entry name" value="Type I PLP-dependent aspartate aminotransferase-like (Major domain)"/>
    <property type="match status" value="1"/>
</dbReference>
<dbReference type="PANTHER" id="PTHR43525:SF2">
    <property type="entry name" value="CYSTATHIONINE BETA-LYASE-RELATED"/>
    <property type="match status" value="1"/>
</dbReference>
<name>A0ABP7KQD9_9MICO</name>
<sequence length="380" mass="40694">MDVIADPLSLLRRRTSEKWRTYGDDVLPLFVAEMDYPLAEPIKRVLHEAIDRSDSGYVAERNGFADAFAGFALGRWQWSVDPAHVTTTTDVSVAIVESLRQVIVPGDTVVINPPIYPPFFDLIPEAGGMVHEVPLLLSETGWSLELDGLEQAFAAGARAYLLCNPHNPLGHPHSVEDLSAVALLAAQYDVTVISDEVHAPLTHTDGTFTPFLSVSPEAAEFGICVTAASKAWNLAGLKCAAIITASARMRAALDGLPEEVLWRTSQLGLIAGIAAFSESEPWLDGAIAAIQSNRVLLAGLLDAELPGAGYDQPKASYLAWLDFRQLGWGEDPSVTALQRAKVALNPGPTFGAEGAGFVRLNFACSPEVLAEAISRLAAVE</sequence>
<dbReference type="InterPro" id="IPR015421">
    <property type="entry name" value="PyrdxlP-dep_Trfase_major"/>
</dbReference>
<feature type="domain" description="Aminotransferase class I/classII large" evidence="6">
    <location>
        <begin position="64"/>
        <end position="376"/>
    </location>
</feature>
<comment type="caution">
    <text evidence="7">The sequence shown here is derived from an EMBL/GenBank/DDBJ whole genome shotgun (WGS) entry which is preliminary data.</text>
</comment>
<evidence type="ECO:0000256" key="1">
    <source>
        <dbReference type="ARBA" id="ARBA00001933"/>
    </source>
</evidence>
<keyword evidence="4" id="KW-0456">Lyase</keyword>
<dbReference type="RefSeq" id="WP_345067923.1">
    <property type="nucleotide sequence ID" value="NZ_BAABCN010000009.1"/>
</dbReference>
<dbReference type="EMBL" id="BAABCN010000009">
    <property type="protein sequence ID" value="GAA3884717.1"/>
    <property type="molecule type" value="Genomic_DNA"/>
</dbReference>
<evidence type="ECO:0000256" key="4">
    <source>
        <dbReference type="ARBA" id="ARBA00023239"/>
    </source>
</evidence>
<keyword evidence="7" id="KW-0032">Aminotransferase</keyword>
<evidence type="ECO:0000259" key="6">
    <source>
        <dbReference type="Pfam" id="PF00155"/>
    </source>
</evidence>
<evidence type="ECO:0000256" key="2">
    <source>
        <dbReference type="ARBA" id="ARBA00012224"/>
    </source>
</evidence>
<dbReference type="InterPro" id="IPR051798">
    <property type="entry name" value="Class-II_PLP-Dep_Aminotrans"/>
</dbReference>
<keyword evidence="7" id="KW-0808">Transferase</keyword>
<keyword evidence="3" id="KW-0663">Pyridoxal phosphate</keyword>